<accession>A0A2P2NLU6</accession>
<evidence type="ECO:0000313" key="1">
    <source>
        <dbReference type="EMBL" id="MBX43477.1"/>
    </source>
</evidence>
<dbReference type="AlphaFoldDB" id="A0A2P2NLU6"/>
<dbReference type="EMBL" id="GGEC01062993">
    <property type="protein sequence ID" value="MBX43477.1"/>
    <property type="molecule type" value="Transcribed_RNA"/>
</dbReference>
<sequence length="67" mass="7042">MKAKGVIACILQLKVLSTRSSILCMVLASNTNFDSPTCRSRDSGTSVSSILAASDRHATANNCIIQA</sequence>
<organism evidence="1">
    <name type="scientific">Rhizophora mucronata</name>
    <name type="common">Asiatic mangrove</name>
    <dbReference type="NCBI Taxonomy" id="61149"/>
    <lineage>
        <taxon>Eukaryota</taxon>
        <taxon>Viridiplantae</taxon>
        <taxon>Streptophyta</taxon>
        <taxon>Embryophyta</taxon>
        <taxon>Tracheophyta</taxon>
        <taxon>Spermatophyta</taxon>
        <taxon>Magnoliopsida</taxon>
        <taxon>eudicotyledons</taxon>
        <taxon>Gunneridae</taxon>
        <taxon>Pentapetalae</taxon>
        <taxon>rosids</taxon>
        <taxon>fabids</taxon>
        <taxon>Malpighiales</taxon>
        <taxon>Rhizophoraceae</taxon>
        <taxon>Rhizophora</taxon>
    </lineage>
</organism>
<proteinExistence type="predicted"/>
<reference evidence="1" key="1">
    <citation type="submission" date="2018-02" db="EMBL/GenBank/DDBJ databases">
        <title>Rhizophora mucronata_Transcriptome.</title>
        <authorList>
            <person name="Meera S.P."/>
            <person name="Sreeshan A."/>
            <person name="Augustine A."/>
        </authorList>
    </citation>
    <scope>NUCLEOTIDE SEQUENCE</scope>
    <source>
        <tissue evidence="1">Leaf</tissue>
    </source>
</reference>
<name>A0A2P2NLU6_RHIMU</name>
<protein>
    <submittedName>
        <fullName evidence="1">Uncharacterized protein</fullName>
    </submittedName>
</protein>